<evidence type="ECO:0000256" key="4">
    <source>
        <dbReference type="ARBA" id="ARBA00022825"/>
    </source>
</evidence>
<dbReference type="InterPro" id="IPR011041">
    <property type="entry name" value="Quinoprot_gluc/sorb_DH_b-prop"/>
</dbReference>
<dbReference type="Pfam" id="PF22807">
    <property type="entry name" value="TrAA12"/>
    <property type="match status" value="1"/>
</dbReference>
<dbReference type="Gene3D" id="3.30.70.80">
    <property type="entry name" value="Peptidase S8 propeptide/proteinase inhibitor I9"/>
    <property type="match status" value="1"/>
</dbReference>
<dbReference type="InterPro" id="IPR011042">
    <property type="entry name" value="6-blade_b-propeller_TolB-like"/>
</dbReference>
<comment type="caution">
    <text evidence="9">The sequence shown here is derived from an EMBL/GenBank/DDBJ whole genome shotgun (WGS) entry which is preliminary data.</text>
</comment>
<feature type="domain" description="Inhibitor I9" evidence="7">
    <location>
        <begin position="329"/>
        <end position="393"/>
    </location>
</feature>
<dbReference type="Pfam" id="PF05922">
    <property type="entry name" value="Inhibitor_I9"/>
    <property type="match status" value="1"/>
</dbReference>
<feature type="domain" description="Pyrroloquinoline quinone-dependent pyranose dehydrogenase beta-propeller" evidence="8">
    <location>
        <begin position="737"/>
        <end position="1173"/>
    </location>
</feature>
<evidence type="ECO:0000313" key="10">
    <source>
        <dbReference type="Proteomes" id="UP000650582"/>
    </source>
</evidence>
<accession>A0A8H7H9R9</accession>
<evidence type="ECO:0000256" key="1">
    <source>
        <dbReference type="ARBA" id="ARBA00011073"/>
    </source>
</evidence>
<dbReference type="GO" id="GO:0006508">
    <property type="term" value="P:proteolysis"/>
    <property type="evidence" value="ECO:0007669"/>
    <property type="project" value="UniProtKB-KW"/>
</dbReference>
<dbReference type="PROSITE" id="PS51892">
    <property type="entry name" value="SUBTILASE"/>
    <property type="match status" value="1"/>
</dbReference>
<dbReference type="InterPro" id="IPR010259">
    <property type="entry name" value="S8pro/Inhibitor_I9"/>
</dbReference>
<name>A0A8H7H9R9_9AGAM</name>
<evidence type="ECO:0000256" key="5">
    <source>
        <dbReference type="PROSITE-ProRule" id="PRU01240"/>
    </source>
</evidence>
<reference evidence="9" key="1">
    <citation type="submission" date="2020-09" db="EMBL/GenBank/DDBJ databases">
        <title>Comparative genome analyses of four rice-infecting Rhizoctonia solani isolates reveal extensive enrichment of homogalacturonan modification genes.</title>
        <authorList>
            <person name="Lee D.-Y."/>
            <person name="Jeon J."/>
            <person name="Kim K.-T."/>
            <person name="Cheong K."/>
            <person name="Song H."/>
            <person name="Choi G."/>
            <person name="Ko J."/>
            <person name="Opiyo S.O."/>
            <person name="Zuo S."/>
            <person name="Madhav S."/>
            <person name="Lee Y.-H."/>
            <person name="Wang G.-L."/>
        </authorList>
    </citation>
    <scope>NUCLEOTIDE SEQUENCE</scope>
    <source>
        <strain evidence="9">AG1-IA YN-7</strain>
    </source>
</reference>
<dbReference type="InterPro" id="IPR050131">
    <property type="entry name" value="Peptidase_S8_subtilisin-like"/>
</dbReference>
<dbReference type="SUPFAM" id="SSF50952">
    <property type="entry name" value="Soluble quinoprotein glucose dehydrogenase"/>
    <property type="match status" value="1"/>
</dbReference>
<keyword evidence="2" id="KW-0645">Protease</keyword>
<gene>
    <name evidence="9" type="ORF">RHS04_04848</name>
</gene>
<sequence length="1208" mass="129975">MQLNDRIYRSDIVDELVTPRSFAFRLAQVIGCIISLVALTYYEGQPPEGTLPEAWLRDERAREHAGLLVLQSGSEPTAFVWFPFNRPFRVTLQHCICGETGKARWDLINSESKDGGKIEHQYMWEPLDGARNTTGGLLSDKLLRYQDLTSPICQFLQADAYGSSSGPLERSAGPSHQILMDYLCASRIALEHIGDRSPDLKHPEKLVIESNNGFGRVENLGIMRGIGQNLFSTRPYFRLVIAHTSSWYMCSALDSEELCTSTYYESTVPYARGPLEVVPRYVNKHPTFVMLSRPLILLLSVVCSGVLATPTAIKIPILKHAGKVKENSYIIQLKSEASKSAHLSHPPKSGLDISYTYDQVFHGYAARLDSNTLEYIQQSNDVAAIFEDGIITTDMARPILKSDNTGPLSRSNPNLENIRRANPADVDVYDIGTGIYTAHTAFGGRAHWGATFGGYKDADGNGLSTCIAGIAVGATYGVATQANVYAVKAISDSGSATISDLIAAINWVISAAAASGRPSLITLAISGSVNSALDTTVLSAINNGIHFIVPVPSSGIDPANTSPARVVAAIAAGIEGQQPSSIIDVCSKGTAVTCPSIQGPTATRMLSGSVVSMARVAGIVAAVIGAYGNSSPASIATQLKLHASKSNFNVCPVINDRWSDKRRQDQWCQVITSVHNVISRNSHIKPDFRSTHRCLAYLSTMLGALGSVILTVGLVSAAPTSPGECKPLSSLSFAHRPNVTSGLSTRVIFNGLKRPRGLRIDSLSNLLVVDRGVGVVALSYRNDSTCVGWEKRTVVNNGNLNHGIEIGPSGGGSNQYLYASTSDNVLRWEYDPSSVAVVGNPVTIASNMSNSDHTTRTLILQPQSGSTSQHIIVTRGSESNLDEGAAEISSGRSQIRRFALNSSLPSGAGWAWEQGELLGWGLRNAVGIALSPDGEDLWEVENSSDNVFWRGVDVHHENPAEELNRIPLNNISTIPDAQKFYGYPWCYTAWDSSALTASSFTFQTGSQFSIRNPPETPDDAWCSVDQNNIKPVLSMQSHSAPLDIVFYNAPSEGSEGYDNARLYAVNTEWNGDAFVSFHGSWNRDPPTGKSIGIVSRLNMLKFLLGYKVVRIPWNNGAPVASADSRNGYETVVGAPDLSQCPNGCIRPVGVAFDRLGRLFVSSDTTGEIFIVENSNAPDGESDSSSLANRVNLAGLVMGVIGAIVVGLV</sequence>
<dbReference type="InterPro" id="IPR037045">
    <property type="entry name" value="S8pro/Inhibitor_I9_sf"/>
</dbReference>
<dbReference type="PANTHER" id="PTHR43806">
    <property type="entry name" value="PEPTIDASE S8"/>
    <property type="match status" value="1"/>
</dbReference>
<evidence type="ECO:0000259" key="8">
    <source>
        <dbReference type="Pfam" id="PF22807"/>
    </source>
</evidence>
<comment type="similarity">
    <text evidence="1 5">Belongs to the peptidase S8 family.</text>
</comment>
<evidence type="ECO:0000256" key="2">
    <source>
        <dbReference type="ARBA" id="ARBA00022670"/>
    </source>
</evidence>
<evidence type="ECO:0000256" key="3">
    <source>
        <dbReference type="ARBA" id="ARBA00022801"/>
    </source>
</evidence>
<evidence type="ECO:0000313" key="9">
    <source>
        <dbReference type="EMBL" id="KAF8679966.1"/>
    </source>
</evidence>
<evidence type="ECO:0000259" key="7">
    <source>
        <dbReference type="Pfam" id="PF05922"/>
    </source>
</evidence>
<dbReference type="InterPro" id="IPR054539">
    <property type="entry name" value="Beta-prop_PDH"/>
</dbReference>
<keyword evidence="6" id="KW-1133">Transmembrane helix</keyword>
<proteinExistence type="inferred from homology"/>
<dbReference type="SUPFAM" id="SSF52743">
    <property type="entry name" value="Subtilisin-like"/>
    <property type="match status" value="1"/>
</dbReference>
<dbReference type="AlphaFoldDB" id="A0A8H7H9R9"/>
<dbReference type="SUPFAM" id="SSF54897">
    <property type="entry name" value="Protease propeptides/inhibitors"/>
    <property type="match status" value="1"/>
</dbReference>
<dbReference type="InterPro" id="IPR036852">
    <property type="entry name" value="Peptidase_S8/S53_dom_sf"/>
</dbReference>
<dbReference type="GO" id="GO:0004252">
    <property type="term" value="F:serine-type endopeptidase activity"/>
    <property type="evidence" value="ECO:0007669"/>
    <property type="project" value="InterPro"/>
</dbReference>
<organism evidence="9 10">
    <name type="scientific">Rhizoctonia solani</name>
    <dbReference type="NCBI Taxonomy" id="456999"/>
    <lineage>
        <taxon>Eukaryota</taxon>
        <taxon>Fungi</taxon>
        <taxon>Dikarya</taxon>
        <taxon>Basidiomycota</taxon>
        <taxon>Agaricomycotina</taxon>
        <taxon>Agaricomycetes</taxon>
        <taxon>Cantharellales</taxon>
        <taxon>Ceratobasidiaceae</taxon>
        <taxon>Rhizoctonia</taxon>
    </lineage>
</organism>
<dbReference type="PANTHER" id="PTHR43806:SF11">
    <property type="entry name" value="CEREVISIN-RELATED"/>
    <property type="match status" value="1"/>
</dbReference>
<dbReference type="GO" id="GO:0005615">
    <property type="term" value="C:extracellular space"/>
    <property type="evidence" value="ECO:0007669"/>
    <property type="project" value="TreeGrafter"/>
</dbReference>
<feature type="transmembrane region" description="Helical" evidence="6">
    <location>
        <begin position="21"/>
        <end position="42"/>
    </location>
</feature>
<dbReference type="Gene3D" id="3.40.50.200">
    <property type="entry name" value="Peptidase S8/S53 domain"/>
    <property type="match status" value="1"/>
</dbReference>
<protein>
    <submittedName>
        <fullName evidence="9">Pyrroloquinoline quinone binding</fullName>
    </submittedName>
</protein>
<comment type="caution">
    <text evidence="5">Lacks conserved residue(s) required for the propagation of feature annotation.</text>
</comment>
<keyword evidence="6" id="KW-0812">Transmembrane</keyword>
<keyword evidence="6" id="KW-0472">Membrane</keyword>
<keyword evidence="3" id="KW-0378">Hydrolase</keyword>
<evidence type="ECO:0000256" key="6">
    <source>
        <dbReference type="SAM" id="Phobius"/>
    </source>
</evidence>
<dbReference type="EMBL" id="JACYCC010000037">
    <property type="protein sequence ID" value="KAF8679966.1"/>
    <property type="molecule type" value="Genomic_DNA"/>
</dbReference>
<keyword evidence="4" id="KW-0720">Serine protease</keyword>
<dbReference type="Proteomes" id="UP000650582">
    <property type="component" value="Unassembled WGS sequence"/>
</dbReference>
<dbReference type="Gene3D" id="2.120.10.30">
    <property type="entry name" value="TolB, C-terminal domain"/>
    <property type="match status" value="1"/>
</dbReference>